<name>A0A8T0MUH6_PANVG</name>
<dbReference type="GO" id="GO:0017070">
    <property type="term" value="F:U6 snRNA binding"/>
    <property type="evidence" value="ECO:0007669"/>
    <property type="project" value="TreeGrafter"/>
</dbReference>
<evidence type="ECO:0000256" key="2">
    <source>
        <dbReference type="ARBA" id="ARBA00022737"/>
    </source>
</evidence>
<dbReference type="InterPro" id="IPR036285">
    <property type="entry name" value="PRP4-like_sf"/>
</dbReference>
<feature type="repeat" description="WD" evidence="3">
    <location>
        <begin position="353"/>
        <end position="394"/>
    </location>
</feature>
<feature type="repeat" description="WD" evidence="3">
    <location>
        <begin position="270"/>
        <end position="311"/>
    </location>
</feature>
<comment type="caution">
    <text evidence="6">The sequence shown here is derived from an EMBL/GenBank/DDBJ whole genome shotgun (WGS) entry which is preliminary data.</text>
</comment>
<feature type="repeat" description="WD" evidence="3">
    <location>
        <begin position="479"/>
        <end position="521"/>
    </location>
</feature>
<feature type="region of interest" description="Disordered" evidence="4">
    <location>
        <begin position="1"/>
        <end position="82"/>
    </location>
</feature>
<keyword evidence="2" id="KW-0677">Repeat</keyword>
<dbReference type="GO" id="GO:0046540">
    <property type="term" value="C:U4/U6 x U5 tri-snRNP complex"/>
    <property type="evidence" value="ECO:0007669"/>
    <property type="project" value="TreeGrafter"/>
</dbReference>
<feature type="repeat" description="WD" evidence="3">
    <location>
        <begin position="522"/>
        <end position="563"/>
    </location>
</feature>
<dbReference type="PROSITE" id="PS00678">
    <property type="entry name" value="WD_REPEATS_1"/>
    <property type="match status" value="3"/>
</dbReference>
<dbReference type="FunFam" id="2.130.10.10:FF:000763">
    <property type="entry name" value="U4/U6 small nuclear ribonucleoprotein PRP4-like protein"/>
    <property type="match status" value="1"/>
</dbReference>
<reference evidence="6" key="1">
    <citation type="submission" date="2020-05" db="EMBL/GenBank/DDBJ databases">
        <title>WGS assembly of Panicum virgatum.</title>
        <authorList>
            <person name="Lovell J.T."/>
            <person name="Jenkins J."/>
            <person name="Shu S."/>
            <person name="Juenger T.E."/>
            <person name="Schmutz J."/>
        </authorList>
    </citation>
    <scope>NUCLEOTIDE SEQUENCE</scope>
    <source>
        <strain evidence="6">AP13</strain>
    </source>
</reference>
<evidence type="ECO:0000313" key="6">
    <source>
        <dbReference type="EMBL" id="KAG2540707.1"/>
    </source>
</evidence>
<evidence type="ECO:0000256" key="4">
    <source>
        <dbReference type="SAM" id="MobiDB-lite"/>
    </source>
</evidence>
<dbReference type="InterPro" id="IPR019775">
    <property type="entry name" value="WD40_repeat_CS"/>
</dbReference>
<feature type="repeat" description="WD" evidence="3">
    <location>
        <begin position="395"/>
        <end position="436"/>
    </location>
</feature>
<dbReference type="FunFam" id="2.130.10.10:FF:000892">
    <property type="entry name" value="Os03g0355200 protein"/>
    <property type="match status" value="1"/>
</dbReference>
<dbReference type="PRINTS" id="PR00320">
    <property type="entry name" value="GPROTEINBRPT"/>
</dbReference>
<sequence length="567" mass="62885">MEEPERLHPSSTTGFRLPSPSPPRIASHLKTLTLNPSSRELSPMENPRPQPPAPTPPMAPLPVPAHPPIAPIPVPPPRAPIPAAASVASTSASAAWGGSGDEVEYEVSDDHRAARERHERAVQELLQRRRAYAMAVPTNDSAVRARLRRLGEPITLFGEREMERRDRLRALMVRLEADGQVDRLLRAQEDDQAARVGEEEEEEQIQYPFFTEGTQDLLKARVDIAQYSLPRAKARIERAKRRHEDPDEDPEAEADLVVKQAGEFVLDCSEIGDDRPLTGCSFSRDASLLATSSWSGLIKVWSMPQITKVATLKGHTERATDVAFSPADDCLATASADKTAKLWKPDGSLLMSFDGHLDRLARLSFHPSGKYLGTASFDKTWRLWDINTGKELLLQEGHSRSVYGVGFHPDGSLVASCGLDAYARVWDLRSGRLFFTLQGHVKPVLGVSFSPNGYLVATGSEDNFCRIWDLRKKQMLYSIPAHKSLISHVKFEPQEGYYLATSSYDTKAALWSARDYKPIKSLVGHESKVTSLDISGDGQQIVTVAHDRTIKIWSCRSSTQDNAMELD</sequence>
<accession>A0A8T0MUH6</accession>
<dbReference type="Pfam" id="PF08799">
    <property type="entry name" value="PRP4"/>
    <property type="match status" value="1"/>
</dbReference>
<gene>
    <name evidence="6" type="ORF">PVAP13_9NG580000</name>
</gene>
<keyword evidence="7" id="KW-1185">Reference proteome</keyword>
<evidence type="ECO:0000256" key="3">
    <source>
        <dbReference type="PROSITE-ProRule" id="PRU00221"/>
    </source>
</evidence>
<dbReference type="SMART" id="SM00500">
    <property type="entry name" value="SFM"/>
    <property type="match status" value="1"/>
</dbReference>
<dbReference type="InterPro" id="IPR015943">
    <property type="entry name" value="WD40/YVTN_repeat-like_dom_sf"/>
</dbReference>
<dbReference type="PANTHER" id="PTHR19846:SF0">
    <property type="entry name" value="PRE-MRNA PROCESSING FACTOR 4"/>
    <property type="match status" value="1"/>
</dbReference>
<dbReference type="InterPro" id="IPR014906">
    <property type="entry name" value="PRP4-like"/>
</dbReference>
<dbReference type="AlphaFoldDB" id="A0A8T0MUH6"/>
<feature type="repeat" description="WD" evidence="3">
    <location>
        <begin position="437"/>
        <end position="478"/>
    </location>
</feature>
<feature type="domain" description="Pre-mRNA processing factor 4 (PRP4)-like" evidence="5">
    <location>
        <begin position="138"/>
        <end position="191"/>
    </location>
</feature>
<proteinExistence type="predicted"/>
<dbReference type="PANTHER" id="PTHR19846">
    <property type="entry name" value="WD40 REPEAT PROTEIN"/>
    <property type="match status" value="1"/>
</dbReference>
<feature type="region of interest" description="Disordered" evidence="4">
    <location>
        <begin position="94"/>
        <end position="114"/>
    </location>
</feature>
<keyword evidence="1 3" id="KW-0853">WD repeat</keyword>
<feature type="compositionally biased region" description="Polar residues" evidence="4">
    <location>
        <begin position="30"/>
        <end position="40"/>
    </location>
</feature>
<dbReference type="PROSITE" id="PS50082">
    <property type="entry name" value="WD_REPEATS_2"/>
    <property type="match status" value="7"/>
</dbReference>
<dbReference type="EMBL" id="CM029054">
    <property type="protein sequence ID" value="KAG2540707.1"/>
    <property type="molecule type" value="Genomic_DNA"/>
</dbReference>
<dbReference type="GO" id="GO:0030621">
    <property type="term" value="F:U4 snRNA binding"/>
    <property type="evidence" value="ECO:0007669"/>
    <property type="project" value="TreeGrafter"/>
</dbReference>
<dbReference type="Gene3D" id="4.10.280.110">
    <property type="entry name" value="Pre-mRNA processing factor 4 domain"/>
    <property type="match status" value="1"/>
</dbReference>
<evidence type="ECO:0000256" key="1">
    <source>
        <dbReference type="ARBA" id="ARBA00022574"/>
    </source>
</evidence>
<evidence type="ECO:0000313" key="7">
    <source>
        <dbReference type="Proteomes" id="UP000823388"/>
    </source>
</evidence>
<dbReference type="InterPro" id="IPR020472">
    <property type="entry name" value="WD40_PAC1"/>
</dbReference>
<dbReference type="SMART" id="SM00320">
    <property type="entry name" value="WD40"/>
    <property type="match status" value="7"/>
</dbReference>
<dbReference type="CDD" id="cd00200">
    <property type="entry name" value="WD40"/>
    <property type="match status" value="1"/>
</dbReference>
<dbReference type="SUPFAM" id="SSF158230">
    <property type="entry name" value="PRP4-like"/>
    <property type="match status" value="1"/>
</dbReference>
<evidence type="ECO:0000259" key="5">
    <source>
        <dbReference type="SMART" id="SM00500"/>
    </source>
</evidence>
<protein>
    <recommendedName>
        <fullName evidence="5">Pre-mRNA processing factor 4 (PRP4)-like domain-containing protein</fullName>
    </recommendedName>
</protein>
<feature type="compositionally biased region" description="Pro residues" evidence="4">
    <location>
        <begin position="46"/>
        <end position="80"/>
    </location>
</feature>
<dbReference type="InterPro" id="IPR001680">
    <property type="entry name" value="WD40_rpt"/>
</dbReference>
<feature type="repeat" description="WD" evidence="3">
    <location>
        <begin position="312"/>
        <end position="344"/>
    </location>
</feature>
<dbReference type="Proteomes" id="UP000823388">
    <property type="component" value="Chromosome 9N"/>
</dbReference>
<dbReference type="PROSITE" id="PS50294">
    <property type="entry name" value="WD_REPEATS_REGION"/>
    <property type="match status" value="5"/>
</dbReference>
<dbReference type="Pfam" id="PF00400">
    <property type="entry name" value="WD40"/>
    <property type="match status" value="7"/>
</dbReference>
<dbReference type="SUPFAM" id="SSF50978">
    <property type="entry name" value="WD40 repeat-like"/>
    <property type="match status" value="1"/>
</dbReference>
<dbReference type="InterPro" id="IPR036322">
    <property type="entry name" value="WD40_repeat_dom_sf"/>
</dbReference>
<organism evidence="6 7">
    <name type="scientific">Panicum virgatum</name>
    <name type="common">Blackwell switchgrass</name>
    <dbReference type="NCBI Taxonomy" id="38727"/>
    <lineage>
        <taxon>Eukaryota</taxon>
        <taxon>Viridiplantae</taxon>
        <taxon>Streptophyta</taxon>
        <taxon>Embryophyta</taxon>
        <taxon>Tracheophyta</taxon>
        <taxon>Spermatophyta</taxon>
        <taxon>Magnoliopsida</taxon>
        <taxon>Liliopsida</taxon>
        <taxon>Poales</taxon>
        <taxon>Poaceae</taxon>
        <taxon>PACMAD clade</taxon>
        <taxon>Panicoideae</taxon>
        <taxon>Panicodae</taxon>
        <taxon>Paniceae</taxon>
        <taxon>Panicinae</taxon>
        <taxon>Panicum</taxon>
        <taxon>Panicum sect. Hiantes</taxon>
    </lineage>
</organism>
<dbReference type="Gene3D" id="2.130.10.10">
    <property type="entry name" value="YVTN repeat-like/Quinoprotein amine dehydrogenase"/>
    <property type="match status" value="3"/>
</dbReference>
<dbReference type="GO" id="GO:0000398">
    <property type="term" value="P:mRNA splicing, via spliceosome"/>
    <property type="evidence" value="ECO:0007669"/>
    <property type="project" value="TreeGrafter"/>
</dbReference>